<dbReference type="GO" id="GO:0016757">
    <property type="term" value="F:glycosyltransferase activity"/>
    <property type="evidence" value="ECO:0007669"/>
    <property type="project" value="UniProtKB-KW"/>
</dbReference>
<dbReference type="PANTHER" id="PTHR12526:SF638">
    <property type="entry name" value="SPORE COAT PROTEIN SA"/>
    <property type="match status" value="1"/>
</dbReference>
<comment type="caution">
    <text evidence="3">The sequence shown here is derived from an EMBL/GenBank/DDBJ whole genome shotgun (WGS) entry which is preliminary data.</text>
</comment>
<evidence type="ECO:0000259" key="1">
    <source>
        <dbReference type="Pfam" id="PF00534"/>
    </source>
</evidence>
<dbReference type="EMBL" id="JAVIZN010000002">
    <property type="protein sequence ID" value="MDR6202192.1"/>
    <property type="molecule type" value="Genomic_DNA"/>
</dbReference>
<dbReference type="InterPro" id="IPR028098">
    <property type="entry name" value="Glyco_trans_4-like_N"/>
</dbReference>
<evidence type="ECO:0000313" key="4">
    <source>
        <dbReference type="Proteomes" id="UP001245184"/>
    </source>
</evidence>
<dbReference type="AlphaFoldDB" id="A0ABD5CE14"/>
<dbReference type="SUPFAM" id="SSF53756">
    <property type="entry name" value="UDP-Glycosyltransferase/glycogen phosphorylase"/>
    <property type="match status" value="1"/>
</dbReference>
<proteinExistence type="predicted"/>
<protein>
    <submittedName>
        <fullName evidence="3">Glycosyltransferase involved in cell wall biosynthesis</fullName>
        <ecNumber evidence="3">2.4.1.-</ecNumber>
    </submittedName>
</protein>
<gene>
    <name evidence="3" type="ORF">QF025_000912</name>
</gene>
<keyword evidence="3" id="KW-0808">Transferase</keyword>
<evidence type="ECO:0000259" key="2">
    <source>
        <dbReference type="Pfam" id="PF13439"/>
    </source>
</evidence>
<dbReference type="PANTHER" id="PTHR12526">
    <property type="entry name" value="GLYCOSYLTRANSFERASE"/>
    <property type="match status" value="1"/>
</dbReference>
<dbReference type="EC" id="2.4.1.-" evidence="3"/>
<name>A0ABD5CE14_9BURK</name>
<feature type="domain" description="Glycosyltransferase subfamily 4-like N-terminal" evidence="2">
    <location>
        <begin position="14"/>
        <end position="171"/>
    </location>
</feature>
<reference evidence="3 4" key="1">
    <citation type="submission" date="2023-08" db="EMBL/GenBank/DDBJ databases">
        <title>Genome sequencing of plant associated microbes to promote plant fitness in Sorghum bicolor and Oryza sativa.</title>
        <authorList>
            <person name="Coleman-Derr D."/>
        </authorList>
    </citation>
    <scope>NUCLEOTIDE SEQUENCE [LARGE SCALE GENOMIC DNA]</scope>
    <source>
        <strain evidence="3 4">SLBN-33</strain>
    </source>
</reference>
<evidence type="ECO:0000313" key="3">
    <source>
        <dbReference type="EMBL" id="MDR6202192.1"/>
    </source>
</evidence>
<feature type="domain" description="Glycosyl transferase family 1" evidence="1">
    <location>
        <begin position="193"/>
        <end position="350"/>
    </location>
</feature>
<dbReference type="CDD" id="cd03801">
    <property type="entry name" value="GT4_PimA-like"/>
    <property type="match status" value="1"/>
</dbReference>
<keyword evidence="3" id="KW-0328">Glycosyltransferase</keyword>
<sequence length="374" mass="41267">MKILLTNFHYGRGGGHDTYILAIAKGLSRRHQIFVAAPSSSRLFEKASKLEHVTTLPLEFPAKLKDAGRMISAWRALRSLLETERFDVVHVNGSPDHRLVVFSLMCFKGRKPRIVLTKHNSIAIKSDFVTKIRARATDDVIAVSDSTASLVRDSVYRHCSLITIKNGVDTDDFKPSDAAETVAARKSLLGESKADKLVLGTVTGFDWYKGTMDVIAAVSALPPSLREKIAVVVVGTEPSAEQWQVIDSVGMRSQLEVAGFVEDVKPYIRAFDIGFVTSYAVETVSFACREMMAMGKPVIVSSYSGLPENVRDGVDGWVVPPHDPDSLTRALKGILERSDRLADMGKMARAKAVDEFSQELFVDRTEMVYRLSQS</sequence>
<dbReference type="Gene3D" id="3.40.50.2000">
    <property type="entry name" value="Glycogen Phosphorylase B"/>
    <property type="match status" value="2"/>
</dbReference>
<dbReference type="RefSeq" id="WP_029970975.1">
    <property type="nucleotide sequence ID" value="NZ_ATXV01000014.1"/>
</dbReference>
<dbReference type="Pfam" id="PF13439">
    <property type="entry name" value="Glyco_transf_4"/>
    <property type="match status" value="1"/>
</dbReference>
<dbReference type="Pfam" id="PF00534">
    <property type="entry name" value="Glycos_transf_1"/>
    <property type="match status" value="1"/>
</dbReference>
<dbReference type="Proteomes" id="UP001245184">
    <property type="component" value="Unassembled WGS sequence"/>
</dbReference>
<organism evidence="3 4">
    <name type="scientific">Paraburkholderia graminis</name>
    <dbReference type="NCBI Taxonomy" id="60548"/>
    <lineage>
        <taxon>Bacteria</taxon>
        <taxon>Pseudomonadati</taxon>
        <taxon>Pseudomonadota</taxon>
        <taxon>Betaproteobacteria</taxon>
        <taxon>Burkholderiales</taxon>
        <taxon>Burkholderiaceae</taxon>
        <taxon>Paraburkholderia</taxon>
    </lineage>
</organism>
<accession>A0ABD5CE14</accession>
<dbReference type="InterPro" id="IPR001296">
    <property type="entry name" value="Glyco_trans_1"/>
</dbReference>